<feature type="transmembrane region" description="Helical" evidence="6">
    <location>
        <begin position="253"/>
        <end position="270"/>
    </location>
</feature>
<feature type="domain" description="Amino acid transporter transmembrane" evidence="7">
    <location>
        <begin position="102"/>
        <end position="516"/>
    </location>
</feature>
<comment type="subcellular location">
    <subcellularLocation>
        <location evidence="1">Membrane</location>
        <topology evidence="1">Multi-pass membrane protein</topology>
    </subcellularLocation>
</comment>
<dbReference type="PANTHER" id="PTHR22950:SF190">
    <property type="entry name" value="NEUTRAL AMINO ACID UNIPORTER 4"/>
    <property type="match status" value="1"/>
</dbReference>
<dbReference type="Pfam" id="PF01490">
    <property type="entry name" value="Aa_trans"/>
    <property type="match status" value="1"/>
</dbReference>
<dbReference type="InterPro" id="IPR013057">
    <property type="entry name" value="AA_transpt_TM"/>
</dbReference>
<sequence length="548" mass="60718">MLGGREAGGGRREAGLLRRRPRSAGGHAEAGARAPGRRSPGDPRAMEAAAPAAAEAAGREELDMDVMRPLINEQNFDGTSDEEQEQELLPVQKHHQLDDQEGISFVQTLIHLLKGNIGTGLLGLPLAIKNAGIVLGPISLVFIGIISVHCMHILVRCSHFLCQRFKKSTLGYSDTVSFAMEVSPWSCLQKQTAWGRNVVDFFLVITQLGFCSVYIVFLAENVKQVHEGFLESKVFVLNSTNSSSPCERRSIDLRIYMLCFLPFLILLVFIRELKNLFVLSFLANISMAVSLVIIYQYVVRNMPDLHNLPIVAGWKKYPLFFGTAVFAFEGIGVVLPLENQMKESKRFPQALNIGMGIVTALYVSLATLGYMCFHDDIKGSITLNLPQDVWLYQSVKILYSFGIFVTYSIQFYVPAEIIIPVITSRFHAKWKQIYEFAIRSFLVTITCAGAILIPRLDIVIAFVGAVSSSTLALILPPLVEILTFSKEHYSIWMVLKNVSIVFTGVVGFLLGTYVTVEEIIYPTPRAITSTPHGPSLNLNSTCFTSGLK</sequence>
<dbReference type="PANTHER" id="PTHR22950">
    <property type="entry name" value="AMINO ACID TRANSPORTER"/>
    <property type="match status" value="1"/>
</dbReference>
<protein>
    <recommendedName>
        <fullName evidence="7">Amino acid transporter transmembrane domain-containing protein</fullName>
    </recommendedName>
</protein>
<feature type="transmembrane region" description="Helical" evidence="6">
    <location>
        <begin position="433"/>
        <end position="453"/>
    </location>
</feature>
<evidence type="ECO:0000313" key="8">
    <source>
        <dbReference type="Ensembl" id="ENSBIXP00000026847.1"/>
    </source>
</evidence>
<evidence type="ECO:0000256" key="4">
    <source>
        <dbReference type="ARBA" id="ARBA00023136"/>
    </source>
</evidence>
<evidence type="ECO:0000256" key="6">
    <source>
        <dbReference type="SAM" id="Phobius"/>
    </source>
</evidence>
<evidence type="ECO:0000259" key="7">
    <source>
        <dbReference type="Pfam" id="PF01490"/>
    </source>
</evidence>
<evidence type="ECO:0000313" key="9">
    <source>
        <dbReference type="Proteomes" id="UP000314981"/>
    </source>
</evidence>
<evidence type="ECO:0000256" key="3">
    <source>
        <dbReference type="ARBA" id="ARBA00022989"/>
    </source>
</evidence>
<dbReference type="Ensembl" id="ENSBIXT00000015321.1">
    <property type="protein sequence ID" value="ENSBIXP00000026847.1"/>
    <property type="gene ID" value="ENSBIXG00000029300.1"/>
</dbReference>
<name>A0A4W2DRL4_BOBOX</name>
<accession>A0A4W2DRL4</accession>
<dbReference type="Proteomes" id="UP000314981">
    <property type="component" value="Chromosome 29"/>
</dbReference>
<dbReference type="GO" id="GO:0015193">
    <property type="term" value="F:L-proline transmembrane transporter activity"/>
    <property type="evidence" value="ECO:0007669"/>
    <property type="project" value="TreeGrafter"/>
</dbReference>
<keyword evidence="4 6" id="KW-0472">Membrane</keyword>
<feature type="transmembrane region" description="Helical" evidence="6">
    <location>
        <begin position="134"/>
        <end position="155"/>
    </location>
</feature>
<feature type="transmembrane region" description="Helical" evidence="6">
    <location>
        <begin position="349"/>
        <end position="370"/>
    </location>
</feature>
<proteinExistence type="predicted"/>
<keyword evidence="9" id="KW-1185">Reference proteome</keyword>
<reference evidence="8" key="3">
    <citation type="submission" date="2025-09" db="UniProtKB">
        <authorList>
            <consortium name="Ensembl"/>
        </authorList>
    </citation>
    <scope>IDENTIFICATION</scope>
</reference>
<dbReference type="GO" id="GO:0005774">
    <property type="term" value="C:vacuolar membrane"/>
    <property type="evidence" value="ECO:0007669"/>
    <property type="project" value="TreeGrafter"/>
</dbReference>
<dbReference type="OMA" id="WIRNISK"/>
<dbReference type="STRING" id="30522.A0A4W2DRL4"/>
<evidence type="ECO:0000256" key="2">
    <source>
        <dbReference type="ARBA" id="ARBA00022692"/>
    </source>
</evidence>
<dbReference type="GO" id="GO:0015180">
    <property type="term" value="F:L-alanine transmembrane transporter activity"/>
    <property type="evidence" value="ECO:0007669"/>
    <property type="project" value="TreeGrafter"/>
</dbReference>
<feature type="region of interest" description="Disordered" evidence="5">
    <location>
        <begin position="1"/>
        <end position="59"/>
    </location>
</feature>
<organism evidence="8 9">
    <name type="scientific">Bos indicus x Bos taurus</name>
    <name type="common">Hybrid cattle</name>
    <dbReference type="NCBI Taxonomy" id="30522"/>
    <lineage>
        <taxon>Eukaryota</taxon>
        <taxon>Metazoa</taxon>
        <taxon>Chordata</taxon>
        <taxon>Craniata</taxon>
        <taxon>Vertebrata</taxon>
        <taxon>Euteleostomi</taxon>
        <taxon>Mammalia</taxon>
        <taxon>Eutheria</taxon>
        <taxon>Laurasiatheria</taxon>
        <taxon>Artiodactyla</taxon>
        <taxon>Ruminantia</taxon>
        <taxon>Pecora</taxon>
        <taxon>Bovidae</taxon>
        <taxon>Bovinae</taxon>
        <taxon>Bos</taxon>
    </lineage>
</organism>
<feature type="transmembrane region" description="Helical" evidence="6">
    <location>
        <begin position="459"/>
        <end position="479"/>
    </location>
</feature>
<reference evidence="8 9" key="1">
    <citation type="submission" date="2018-11" db="EMBL/GenBank/DDBJ databases">
        <title>Haplotype-resolved cattle genomes.</title>
        <authorList>
            <person name="Low W.Y."/>
            <person name="Tearle R."/>
            <person name="Bickhart D.M."/>
            <person name="Rosen B.D."/>
            <person name="Koren S."/>
            <person name="Rhie A."/>
            <person name="Hiendleder S."/>
            <person name="Phillippy A.M."/>
            <person name="Smith T.P.L."/>
            <person name="Williams J.L."/>
        </authorList>
    </citation>
    <scope>NUCLEOTIDE SEQUENCE [LARGE SCALE GENOMIC DNA]</scope>
</reference>
<evidence type="ECO:0000256" key="1">
    <source>
        <dbReference type="ARBA" id="ARBA00004141"/>
    </source>
</evidence>
<feature type="transmembrane region" description="Helical" evidence="6">
    <location>
        <begin position="317"/>
        <end position="337"/>
    </location>
</feature>
<feature type="compositionally biased region" description="Low complexity" evidence="5">
    <location>
        <begin position="46"/>
        <end position="56"/>
    </location>
</feature>
<feature type="transmembrane region" description="Helical" evidence="6">
    <location>
        <begin position="277"/>
        <end position="297"/>
    </location>
</feature>
<feature type="transmembrane region" description="Helical" evidence="6">
    <location>
        <begin position="198"/>
        <end position="219"/>
    </location>
</feature>
<reference evidence="8" key="2">
    <citation type="submission" date="2025-08" db="UniProtKB">
        <authorList>
            <consortium name="Ensembl"/>
        </authorList>
    </citation>
    <scope>IDENTIFICATION</scope>
</reference>
<feature type="transmembrane region" description="Helical" evidence="6">
    <location>
        <begin position="390"/>
        <end position="413"/>
    </location>
</feature>
<keyword evidence="3 6" id="KW-1133">Transmembrane helix</keyword>
<feature type="transmembrane region" description="Helical" evidence="6">
    <location>
        <begin position="491"/>
        <end position="514"/>
    </location>
</feature>
<dbReference type="AlphaFoldDB" id="A0A4W2DRL4"/>
<evidence type="ECO:0000256" key="5">
    <source>
        <dbReference type="SAM" id="MobiDB-lite"/>
    </source>
</evidence>
<keyword evidence="2 6" id="KW-0812">Transmembrane</keyword>